<proteinExistence type="predicted"/>
<gene>
    <name evidence="2" type="ORF">E1B28_013576</name>
</gene>
<dbReference type="OrthoDB" id="3153997at2759"/>
<evidence type="ECO:0000313" key="3">
    <source>
        <dbReference type="Proteomes" id="UP001049176"/>
    </source>
</evidence>
<accession>A0A9P7RRA9</accession>
<feature type="region of interest" description="Disordered" evidence="1">
    <location>
        <begin position="1"/>
        <end position="89"/>
    </location>
</feature>
<dbReference type="Proteomes" id="UP001049176">
    <property type="component" value="Chromosome 9"/>
</dbReference>
<dbReference type="AlphaFoldDB" id="A0A9P7RRA9"/>
<sequence length="370" mass="40675">MPGPSNSRKKRKSQGKNRHQRKSSSGSSPSIILLSLKDVKDAPEAGFHGEEQGEERRRSVASDLSVDTTGLRTPGSPVVSGPQDGGSAAFGKAQAVGEVEASTIIFPDYATDDSSTTHEETPCLKVEQLVSMPASEWQQLPEGLPTYAPGKHDDILLKEPCIHDSGNGPRVRNTREFLASRFFAHPPALEDPLRAEFSQVEVLQMLKTVLPEEMALILWYNKSRATSRICPACHRLYLVGDVLSDAIDLIEENPISDNPPTPSSGIHPQLRREQDLSGLCSSICFILASVAQCDPLSIKATWGHTADEIDDKSWSQISQSPDDIKSSNFRELTMVLRMTRLHDLGLRQLCFPDLDLDKPTCDDYGEEVSE</sequence>
<feature type="compositionally biased region" description="Basic and acidic residues" evidence="1">
    <location>
        <begin position="37"/>
        <end position="60"/>
    </location>
</feature>
<dbReference type="EMBL" id="CM032189">
    <property type="protein sequence ID" value="KAG7087628.1"/>
    <property type="molecule type" value="Genomic_DNA"/>
</dbReference>
<reference evidence="2" key="1">
    <citation type="journal article" date="2021" name="Genome Biol. Evol.">
        <title>The assembled and annotated genome of the fairy-ring fungus Marasmius oreades.</title>
        <authorList>
            <person name="Hiltunen M."/>
            <person name="Ament-Velasquez S.L."/>
            <person name="Johannesson H."/>
        </authorList>
    </citation>
    <scope>NUCLEOTIDE SEQUENCE</scope>
    <source>
        <strain evidence="2">03SP1</strain>
    </source>
</reference>
<evidence type="ECO:0000313" key="2">
    <source>
        <dbReference type="EMBL" id="KAG7087628.1"/>
    </source>
</evidence>
<feature type="compositionally biased region" description="Basic residues" evidence="1">
    <location>
        <begin position="7"/>
        <end position="22"/>
    </location>
</feature>
<organism evidence="2 3">
    <name type="scientific">Marasmius oreades</name>
    <name type="common">fairy-ring Marasmius</name>
    <dbReference type="NCBI Taxonomy" id="181124"/>
    <lineage>
        <taxon>Eukaryota</taxon>
        <taxon>Fungi</taxon>
        <taxon>Dikarya</taxon>
        <taxon>Basidiomycota</taxon>
        <taxon>Agaricomycotina</taxon>
        <taxon>Agaricomycetes</taxon>
        <taxon>Agaricomycetidae</taxon>
        <taxon>Agaricales</taxon>
        <taxon>Marasmiineae</taxon>
        <taxon>Marasmiaceae</taxon>
        <taxon>Marasmius</taxon>
    </lineage>
</organism>
<name>A0A9P7RRA9_9AGAR</name>
<feature type="compositionally biased region" description="Low complexity" evidence="1">
    <location>
        <begin position="23"/>
        <end position="36"/>
    </location>
</feature>
<evidence type="ECO:0000256" key="1">
    <source>
        <dbReference type="SAM" id="MobiDB-lite"/>
    </source>
</evidence>
<keyword evidence="3" id="KW-1185">Reference proteome</keyword>
<dbReference type="GeneID" id="66082651"/>
<comment type="caution">
    <text evidence="2">The sequence shown here is derived from an EMBL/GenBank/DDBJ whole genome shotgun (WGS) entry which is preliminary data.</text>
</comment>
<dbReference type="KEGG" id="more:E1B28_013576"/>
<protein>
    <submittedName>
        <fullName evidence="2">Uncharacterized protein</fullName>
    </submittedName>
</protein>
<dbReference type="RefSeq" id="XP_043004099.1">
    <property type="nucleotide sequence ID" value="XM_043158744.1"/>
</dbReference>